<dbReference type="InterPro" id="IPR044153">
    <property type="entry name" value="PIN_Pae0151-like"/>
</dbReference>
<name>A0A7Z9BKR9_9CYAN</name>
<dbReference type="CDD" id="cd09873">
    <property type="entry name" value="PIN_Pae0151-like"/>
    <property type="match status" value="1"/>
</dbReference>
<dbReference type="RefSeq" id="WP_083619852.1">
    <property type="nucleotide sequence ID" value="NZ_LR734863.1"/>
</dbReference>
<evidence type="ECO:0000313" key="4">
    <source>
        <dbReference type="Proteomes" id="UP000184550"/>
    </source>
</evidence>
<proteinExistence type="predicted"/>
<evidence type="ECO:0000259" key="2">
    <source>
        <dbReference type="Pfam" id="PF01850"/>
    </source>
</evidence>
<keyword evidence="4" id="KW-1185">Reference proteome</keyword>
<dbReference type="Gene3D" id="3.40.50.1010">
    <property type="entry name" value="5'-nuclease"/>
    <property type="match status" value="1"/>
</dbReference>
<accession>A0A7Z9BKR9</accession>
<gene>
    <name evidence="3" type="ORF">PL8927_510037</name>
</gene>
<dbReference type="InterPro" id="IPR051619">
    <property type="entry name" value="TypeII_TA_RNase_PINc/VapC"/>
</dbReference>
<organism evidence="3 4">
    <name type="scientific">Planktothrix serta PCC 8927</name>
    <dbReference type="NCBI Taxonomy" id="671068"/>
    <lineage>
        <taxon>Bacteria</taxon>
        <taxon>Bacillati</taxon>
        <taxon>Cyanobacteriota</taxon>
        <taxon>Cyanophyceae</taxon>
        <taxon>Oscillatoriophycideae</taxon>
        <taxon>Oscillatoriales</taxon>
        <taxon>Microcoleaceae</taxon>
        <taxon>Planktothrix</taxon>
    </lineage>
</organism>
<dbReference type="AlphaFoldDB" id="A0A7Z9BKR9"/>
<protein>
    <submittedName>
        <fullName evidence="3">PilT protein domain protein</fullName>
    </submittedName>
</protein>
<dbReference type="EMBL" id="CZCU02000126">
    <property type="protein sequence ID" value="VXD16009.1"/>
    <property type="molecule type" value="Genomic_DNA"/>
</dbReference>
<feature type="domain" description="PIN" evidence="2">
    <location>
        <begin position="5"/>
        <end position="127"/>
    </location>
</feature>
<dbReference type="Pfam" id="PF01850">
    <property type="entry name" value="PIN"/>
    <property type="match status" value="1"/>
</dbReference>
<evidence type="ECO:0000256" key="1">
    <source>
        <dbReference type="ARBA" id="ARBA00022842"/>
    </source>
</evidence>
<dbReference type="PANTHER" id="PTHR35901:SF1">
    <property type="entry name" value="EXONUCLEASE VAPC9"/>
    <property type="match status" value="1"/>
</dbReference>
<sequence>MTESICLDTSVWIKYLCPDEQSQAATDLVTDALTRNITLIAPGFGWAEIGSVLRKKVRLNLLTSTQSEQLYLAYSNLPINYLDSKNIQLRAWNLAQQYSMSTLYDAVFLACAEHKSAEYWTADEALLRQLSPCPAYVHQLGL</sequence>
<reference evidence="3" key="1">
    <citation type="submission" date="2019-10" db="EMBL/GenBank/DDBJ databases">
        <authorList>
            <consortium name="Genoscope - CEA"/>
            <person name="William W."/>
        </authorList>
    </citation>
    <scope>NUCLEOTIDE SEQUENCE [LARGE SCALE GENOMIC DNA]</scope>
    <source>
        <strain evidence="3">BBR_PRJEB10992</strain>
    </source>
</reference>
<dbReference type="OrthoDB" id="424427at2"/>
<evidence type="ECO:0000313" key="3">
    <source>
        <dbReference type="EMBL" id="VXD16009.1"/>
    </source>
</evidence>
<dbReference type="InterPro" id="IPR029060">
    <property type="entry name" value="PIN-like_dom_sf"/>
</dbReference>
<dbReference type="PANTHER" id="PTHR35901">
    <property type="entry name" value="RIBONUCLEASE VAPC3"/>
    <property type="match status" value="1"/>
</dbReference>
<dbReference type="Proteomes" id="UP000184550">
    <property type="component" value="Unassembled WGS sequence"/>
</dbReference>
<dbReference type="InterPro" id="IPR002716">
    <property type="entry name" value="PIN_dom"/>
</dbReference>
<comment type="caution">
    <text evidence="3">The sequence shown here is derived from an EMBL/GenBank/DDBJ whole genome shotgun (WGS) entry which is preliminary data.</text>
</comment>
<dbReference type="SUPFAM" id="SSF88723">
    <property type="entry name" value="PIN domain-like"/>
    <property type="match status" value="1"/>
</dbReference>
<keyword evidence="1" id="KW-0460">Magnesium</keyword>